<comment type="caution">
    <text evidence="8">Lacks conserved residue(s) required for the propagation of feature annotation.</text>
</comment>
<dbReference type="NCBIfam" id="TIGR02433">
    <property type="entry name" value="lysidine_TilS_C"/>
    <property type="match status" value="1"/>
</dbReference>
<dbReference type="Gene3D" id="3.40.50.620">
    <property type="entry name" value="HUPs"/>
    <property type="match status" value="1"/>
</dbReference>
<evidence type="ECO:0000259" key="9">
    <source>
        <dbReference type="SMART" id="SM00977"/>
    </source>
</evidence>
<evidence type="ECO:0000256" key="6">
    <source>
        <dbReference type="ARBA" id="ARBA00022840"/>
    </source>
</evidence>
<keyword evidence="6" id="KW-0067">ATP-binding</keyword>
<evidence type="ECO:0000256" key="8">
    <source>
        <dbReference type="HAMAP-Rule" id="MF_01161"/>
    </source>
</evidence>
<dbReference type="InterPro" id="IPR014729">
    <property type="entry name" value="Rossmann-like_a/b/a_fold"/>
</dbReference>
<sequence>MKLDVNTKGWTKDKHIVLAVSTGVDSMVLLHELITSLKHSYSKLTCLHVNHNIRPIAKQEEAFLKQYCEEHEIELYVKHLDLSAVIEKGNSIENEARIARYQWFDLMMEELNADVLLTAHHQDDQIETIFYRLMTGRSSRSSLGMSYQMTREQYHVCKPLLTTTKSDIREYQITHDVPYYEDETNAQNHYVRNDIRNRILPSINKNKHLDTAQLIKLKDWHDEQLEVIDKEAIEFINHAIDKHPDTCHYQISRLQFLNLRYSVKMAVLDKICEKLQITRPITEKTYNEWFQKLEGNLTQCTLYTTDKWIIHIAYDKFIIMANYDVRYSPTKITHPGTYNYSHYHIDIKDDFPTEDFPLVIRTRRDGDKFKLNGVKGHKKISRLLIDYKIVHSERDQLPVIVNVKNEIIAVGTLYLQNKYNQLIFIRDMGEE</sequence>
<evidence type="ECO:0000313" key="11">
    <source>
        <dbReference type="Proteomes" id="UP000223828"/>
    </source>
</evidence>
<evidence type="ECO:0000256" key="1">
    <source>
        <dbReference type="ARBA" id="ARBA00004496"/>
    </source>
</evidence>
<dbReference type="SUPFAM" id="SSF56037">
    <property type="entry name" value="PheT/TilS domain"/>
    <property type="match status" value="1"/>
</dbReference>
<dbReference type="EMBL" id="MRZN01000022">
    <property type="protein sequence ID" value="PHK48858.1"/>
    <property type="molecule type" value="Genomic_DNA"/>
</dbReference>
<comment type="caution">
    <text evidence="10">The sequence shown here is derived from an EMBL/GenBank/DDBJ whole genome shotgun (WGS) entry which is preliminary data.</text>
</comment>
<dbReference type="AlphaFoldDB" id="A0A2C6WDF3"/>
<dbReference type="CDD" id="cd01992">
    <property type="entry name" value="TilS_N"/>
    <property type="match status" value="1"/>
</dbReference>
<dbReference type="SUPFAM" id="SSF52402">
    <property type="entry name" value="Adenine nucleotide alpha hydrolases-like"/>
    <property type="match status" value="1"/>
</dbReference>
<dbReference type="Pfam" id="PF11734">
    <property type="entry name" value="TilS_C"/>
    <property type="match status" value="1"/>
</dbReference>
<evidence type="ECO:0000256" key="4">
    <source>
        <dbReference type="ARBA" id="ARBA00022694"/>
    </source>
</evidence>
<evidence type="ECO:0000313" key="10">
    <source>
        <dbReference type="EMBL" id="PHK48858.1"/>
    </source>
</evidence>
<accession>A0A2C6WDF3</accession>
<dbReference type="PANTHER" id="PTHR43033:SF1">
    <property type="entry name" value="TRNA(ILE)-LYSIDINE SYNTHASE-RELATED"/>
    <property type="match status" value="1"/>
</dbReference>
<dbReference type="Proteomes" id="UP000223828">
    <property type="component" value="Unassembled WGS sequence"/>
</dbReference>
<dbReference type="EC" id="6.3.4.19" evidence="8"/>
<keyword evidence="3 8" id="KW-0436">Ligase</keyword>
<dbReference type="OrthoDB" id="9807403at2"/>
<dbReference type="InterPro" id="IPR012094">
    <property type="entry name" value="tRNA_Ile_lys_synt"/>
</dbReference>
<dbReference type="HAMAP" id="MF_01161">
    <property type="entry name" value="tRNA_Ile_lys_synt"/>
    <property type="match status" value="1"/>
</dbReference>
<feature type="domain" description="Lysidine-tRNA(Ile) synthetase C-terminal" evidence="9">
    <location>
        <begin position="358"/>
        <end position="424"/>
    </location>
</feature>
<dbReference type="SMART" id="SM00977">
    <property type="entry name" value="TilS_C"/>
    <property type="match status" value="1"/>
</dbReference>
<comment type="function">
    <text evidence="8">Ligates lysine onto the cytidine present at position 34 of the AUA codon-specific tRNA(Ile) that contains the anticodon CAU, in an ATP-dependent manner. Cytidine is converted to lysidine, thus changing the amino acid specificity of the tRNA from methionine to isoleucine.</text>
</comment>
<keyword evidence="5" id="KW-0547">Nucleotide-binding</keyword>
<comment type="similarity">
    <text evidence="8">Belongs to the tRNA(Ile)-lysidine synthase family.</text>
</comment>
<dbReference type="InterPro" id="IPR012796">
    <property type="entry name" value="Lysidine-tRNA-synth_C"/>
</dbReference>
<comment type="subcellular location">
    <subcellularLocation>
        <location evidence="1 8">Cytoplasm</location>
    </subcellularLocation>
</comment>
<evidence type="ECO:0000256" key="5">
    <source>
        <dbReference type="ARBA" id="ARBA00022741"/>
    </source>
</evidence>
<dbReference type="Pfam" id="PF01171">
    <property type="entry name" value="ATP_bind_3"/>
    <property type="match status" value="1"/>
</dbReference>
<keyword evidence="4 8" id="KW-0819">tRNA processing</keyword>
<dbReference type="InterPro" id="IPR012795">
    <property type="entry name" value="tRNA_Ile_lys_synt_N"/>
</dbReference>
<evidence type="ECO:0000256" key="7">
    <source>
        <dbReference type="ARBA" id="ARBA00048539"/>
    </source>
</evidence>
<organism evidence="10 11">
    <name type="scientific">Staphylococcus edaphicus</name>
    <dbReference type="NCBI Taxonomy" id="1955013"/>
    <lineage>
        <taxon>Bacteria</taxon>
        <taxon>Bacillati</taxon>
        <taxon>Bacillota</taxon>
        <taxon>Bacilli</taxon>
        <taxon>Bacillales</taxon>
        <taxon>Staphylococcaceae</taxon>
        <taxon>Staphylococcus</taxon>
    </lineage>
</organism>
<evidence type="ECO:0000256" key="2">
    <source>
        <dbReference type="ARBA" id="ARBA00022490"/>
    </source>
</evidence>
<dbReference type="InterPro" id="IPR011063">
    <property type="entry name" value="TilS/TtcA_N"/>
</dbReference>
<dbReference type="GO" id="GO:0032267">
    <property type="term" value="F:tRNA(Ile)-lysidine synthase activity"/>
    <property type="evidence" value="ECO:0007669"/>
    <property type="project" value="UniProtKB-EC"/>
</dbReference>
<evidence type="ECO:0000256" key="3">
    <source>
        <dbReference type="ARBA" id="ARBA00022598"/>
    </source>
</evidence>
<gene>
    <name evidence="8 10" type="primary">tilS</name>
    <name evidence="10" type="ORF">BTJ66_11240</name>
</gene>
<proteinExistence type="inferred from homology"/>
<dbReference type="GO" id="GO:0005737">
    <property type="term" value="C:cytoplasm"/>
    <property type="evidence" value="ECO:0007669"/>
    <property type="project" value="UniProtKB-SubCell"/>
</dbReference>
<dbReference type="GO" id="GO:0006400">
    <property type="term" value="P:tRNA modification"/>
    <property type="evidence" value="ECO:0007669"/>
    <property type="project" value="UniProtKB-UniRule"/>
</dbReference>
<keyword evidence="2 8" id="KW-0963">Cytoplasm</keyword>
<comment type="catalytic activity">
    <reaction evidence="7 8">
        <text>cytidine(34) in tRNA(Ile2) + L-lysine + ATP = lysidine(34) in tRNA(Ile2) + AMP + diphosphate + H(+)</text>
        <dbReference type="Rhea" id="RHEA:43744"/>
        <dbReference type="Rhea" id="RHEA-COMP:10625"/>
        <dbReference type="Rhea" id="RHEA-COMP:10670"/>
        <dbReference type="ChEBI" id="CHEBI:15378"/>
        <dbReference type="ChEBI" id="CHEBI:30616"/>
        <dbReference type="ChEBI" id="CHEBI:32551"/>
        <dbReference type="ChEBI" id="CHEBI:33019"/>
        <dbReference type="ChEBI" id="CHEBI:82748"/>
        <dbReference type="ChEBI" id="CHEBI:83665"/>
        <dbReference type="ChEBI" id="CHEBI:456215"/>
        <dbReference type="EC" id="6.3.4.19"/>
    </reaction>
</comment>
<name>A0A2C6WDF3_9STAP</name>
<protein>
    <recommendedName>
        <fullName evidence="8">tRNA(Ile)-lysidine synthase</fullName>
        <ecNumber evidence="8">6.3.4.19</ecNumber>
    </recommendedName>
    <alternativeName>
        <fullName evidence="8">tRNA(Ile)-2-lysyl-cytidine synthase</fullName>
    </alternativeName>
    <alternativeName>
        <fullName evidence="8">tRNA(Ile)-lysidine synthetase</fullName>
    </alternativeName>
</protein>
<reference evidence="11" key="1">
    <citation type="submission" date="2017-10" db="EMBL/GenBank/DDBJ databases">
        <title>Staphylococcus edaphicus sp. nov., isolated in Antarctica, harbouring mecC gene and genomic islands essential in adaptation to extreme environment.</title>
        <authorList>
            <person name="Pantucek R."/>
            <person name="Sedlacek I."/>
            <person name="Indrakova A."/>
            <person name="Vrbovska V."/>
            <person name="Maslanova I."/>
            <person name="Kovarovic V."/>
            <person name="Svec P."/>
            <person name="Kralova S."/>
            <person name="Kristofova L."/>
            <person name="Keklakova J."/>
            <person name="Petras P."/>
            <person name="Doskar J."/>
        </authorList>
    </citation>
    <scope>NUCLEOTIDE SEQUENCE [LARGE SCALE GENOMIC DNA]</scope>
    <source>
        <strain evidence="11">CCM 5085</strain>
    </source>
</reference>
<dbReference type="GO" id="GO:0005524">
    <property type="term" value="F:ATP binding"/>
    <property type="evidence" value="ECO:0007669"/>
    <property type="project" value="UniProtKB-KW"/>
</dbReference>
<dbReference type="PANTHER" id="PTHR43033">
    <property type="entry name" value="TRNA(ILE)-LYSIDINE SYNTHASE-RELATED"/>
    <property type="match status" value="1"/>
</dbReference>
<dbReference type="NCBIfam" id="TIGR02432">
    <property type="entry name" value="lysidine_TilS_N"/>
    <property type="match status" value="1"/>
</dbReference>